<keyword evidence="2" id="KW-1185">Reference proteome</keyword>
<evidence type="ECO:0000313" key="1">
    <source>
        <dbReference type="EMBL" id="SMB95944.1"/>
    </source>
</evidence>
<proteinExistence type="predicted"/>
<dbReference type="Proteomes" id="UP000192569">
    <property type="component" value="Chromosome I"/>
</dbReference>
<accession>A0A1W1VST4</accession>
<protein>
    <submittedName>
        <fullName evidence="1">Uncharacterized protein</fullName>
    </submittedName>
</protein>
<dbReference type="AlphaFoldDB" id="A0A1W1VST4"/>
<dbReference type="STRING" id="698762.SAMN00808754_1362"/>
<name>A0A1W1VST4_9FIRM</name>
<reference evidence="1 2" key="1">
    <citation type="submission" date="2017-04" db="EMBL/GenBank/DDBJ databases">
        <authorList>
            <person name="Afonso C.L."/>
            <person name="Miller P.J."/>
            <person name="Scott M.A."/>
            <person name="Spackman E."/>
            <person name="Goraichik I."/>
            <person name="Dimitrov K.M."/>
            <person name="Suarez D.L."/>
            <person name="Swayne D.E."/>
        </authorList>
    </citation>
    <scope>NUCLEOTIDE SEQUENCE [LARGE SCALE GENOMIC DNA]</scope>
    <source>
        <strain evidence="1 2">ToBE</strain>
    </source>
</reference>
<dbReference type="OrthoDB" id="9781481at2"/>
<dbReference type="EMBL" id="LT838272">
    <property type="protein sequence ID" value="SMB95944.1"/>
    <property type="molecule type" value="Genomic_DNA"/>
</dbReference>
<gene>
    <name evidence="1" type="ORF">SAMN00808754_1362</name>
</gene>
<sequence>MKFSQVIDDIKCLVGMKLNSIRPGAEITIIEVDEEHGRILVQAKSGEVKSRPFQEIRRIWDELCKKPAVHVESVLYGSGSSRNQPETILANLPYIEWFRYNKKKHIAFVGQATHPPGTLKEMDPVQAEKIKAKLRGAASPVVTSEVVVVTSDVRGVSQALESVAGTRAEPLAPGVYKHECGGTRVFLVAGSSLPGVKEGTYAVIRSPHKPEGGVVVQLGGRTFHVVCAGGLYLMVEAGKMRLE</sequence>
<evidence type="ECO:0000313" key="2">
    <source>
        <dbReference type="Proteomes" id="UP000192569"/>
    </source>
</evidence>
<organism evidence="1 2">
    <name type="scientific">Thermanaeromonas toyohensis ToBE</name>
    <dbReference type="NCBI Taxonomy" id="698762"/>
    <lineage>
        <taxon>Bacteria</taxon>
        <taxon>Bacillati</taxon>
        <taxon>Bacillota</taxon>
        <taxon>Clostridia</taxon>
        <taxon>Neomoorellales</taxon>
        <taxon>Neomoorellaceae</taxon>
        <taxon>Thermanaeromonas</taxon>
    </lineage>
</organism>
<dbReference type="RefSeq" id="WP_084664986.1">
    <property type="nucleotide sequence ID" value="NZ_LT838272.1"/>
</dbReference>